<dbReference type="Gene3D" id="3.40.630.20">
    <property type="entry name" value="Peptidase C15, pyroglutamyl peptidase I-like"/>
    <property type="match status" value="1"/>
</dbReference>
<accession>A0A545TK44</accession>
<dbReference type="OrthoDB" id="4555199at2"/>
<proteinExistence type="predicted"/>
<organism evidence="1 2">
    <name type="scientific">Aliikangiella marina</name>
    <dbReference type="NCBI Taxonomy" id="1712262"/>
    <lineage>
        <taxon>Bacteria</taxon>
        <taxon>Pseudomonadati</taxon>
        <taxon>Pseudomonadota</taxon>
        <taxon>Gammaproteobacteria</taxon>
        <taxon>Oceanospirillales</taxon>
        <taxon>Pleioneaceae</taxon>
        <taxon>Aliikangiella</taxon>
    </lineage>
</organism>
<dbReference type="Proteomes" id="UP000317839">
    <property type="component" value="Unassembled WGS sequence"/>
</dbReference>
<keyword evidence="2" id="KW-1185">Reference proteome</keyword>
<evidence type="ECO:0000313" key="2">
    <source>
        <dbReference type="Proteomes" id="UP000317839"/>
    </source>
</evidence>
<dbReference type="SUPFAM" id="SSF53182">
    <property type="entry name" value="Pyrrolidone carboxyl peptidase (pyroglutamate aminopeptidase)"/>
    <property type="match status" value="1"/>
</dbReference>
<dbReference type="AlphaFoldDB" id="A0A545TK44"/>
<name>A0A545TK44_9GAMM</name>
<reference evidence="1 2" key="1">
    <citation type="submission" date="2019-06" db="EMBL/GenBank/DDBJ databases">
        <title>Draft genome of Aliikangiella marina GYP-15.</title>
        <authorList>
            <person name="Wang G."/>
        </authorList>
    </citation>
    <scope>NUCLEOTIDE SEQUENCE [LARGE SCALE GENOMIC DNA]</scope>
    <source>
        <strain evidence="1 2">GYP-15</strain>
    </source>
</reference>
<dbReference type="InterPro" id="IPR036440">
    <property type="entry name" value="Peptidase_C15-like_sf"/>
</dbReference>
<dbReference type="EMBL" id="VIKR01000001">
    <property type="protein sequence ID" value="TQV77577.1"/>
    <property type="molecule type" value="Genomic_DNA"/>
</dbReference>
<gene>
    <name evidence="1" type="ORF">FLL45_03940</name>
</gene>
<comment type="caution">
    <text evidence="1">The sequence shown here is derived from an EMBL/GenBank/DDBJ whole genome shotgun (WGS) entry which is preliminary data.</text>
</comment>
<protein>
    <recommendedName>
        <fullName evidence="3">Pyrrolidone-carboxylate peptidase</fullName>
    </recommendedName>
</protein>
<sequence>MALCIATPPIVSASTVMATSANVEEKRIKAAEKAIPDVIKTLDDISQYFANTWPKVKTYQDAITLVDYYGGLLWQQAKAAIKKKNNYDDRSIYWQRLKLSKIIRTLSSSFNPTAEELNALQQRLERASRGISDLAFRENTHLKILLTGFDPFLLDRNISQSNPSGVTALLFDGLIIEYQGITAEINTLMVPVRYGDFDRGFVENALAPFYINESVNLITTVSMGRSEFDLERFPGKRRSASAPGNLNQYSGGSKENPVLMTLAGETISGPEFVEFSLPVDAMKQAKGKYKINDNHQVTTLTKKFKPKTLAELENEIAVEGGGGGYLSNEISYRSIRLRNLMGSNIPTGHIHTPRIQSHDPKVIKAIVDQIEEMLKLSLPVLNDKKNTQ</sequence>
<evidence type="ECO:0008006" key="3">
    <source>
        <dbReference type="Google" id="ProtNLM"/>
    </source>
</evidence>
<evidence type="ECO:0000313" key="1">
    <source>
        <dbReference type="EMBL" id="TQV77577.1"/>
    </source>
</evidence>